<dbReference type="Gene3D" id="3.90.1150.10">
    <property type="entry name" value="Aspartate Aminotransferase, domain 1"/>
    <property type="match status" value="1"/>
</dbReference>
<dbReference type="GO" id="GO:0008483">
    <property type="term" value="F:transaminase activity"/>
    <property type="evidence" value="ECO:0007669"/>
    <property type="project" value="UniProtKB-KW"/>
</dbReference>
<dbReference type="PANTHER" id="PTHR11986:SF79">
    <property type="entry name" value="ACETYLORNITHINE AMINOTRANSFERASE, MITOCHONDRIAL"/>
    <property type="match status" value="1"/>
</dbReference>
<accession>A0A1F7H2A1</accession>
<keyword evidence="5 7" id="KW-0663">Pyridoxal phosphate</keyword>
<dbReference type="AlphaFoldDB" id="A0A1F7H2A1"/>
<evidence type="ECO:0000256" key="6">
    <source>
        <dbReference type="ARBA" id="ARBA00029440"/>
    </source>
</evidence>
<keyword evidence="2" id="KW-0032">Aminotransferase</keyword>
<dbReference type="InterPro" id="IPR005814">
    <property type="entry name" value="Aminotrans_3"/>
</dbReference>
<keyword evidence="3" id="KW-0028">Amino-acid biosynthesis</keyword>
<dbReference type="PROSITE" id="PS00600">
    <property type="entry name" value="AA_TRANSFER_CLASS_3"/>
    <property type="match status" value="1"/>
</dbReference>
<dbReference type="PIRSF" id="PIRSF000521">
    <property type="entry name" value="Transaminase_4ab_Lys_Orn"/>
    <property type="match status" value="1"/>
</dbReference>
<evidence type="ECO:0008006" key="10">
    <source>
        <dbReference type="Google" id="ProtNLM"/>
    </source>
</evidence>
<dbReference type="CDD" id="cd00610">
    <property type="entry name" value="OAT_like"/>
    <property type="match status" value="1"/>
</dbReference>
<evidence type="ECO:0000256" key="5">
    <source>
        <dbReference type="ARBA" id="ARBA00022898"/>
    </source>
</evidence>
<dbReference type="NCBIfam" id="TIGR00707">
    <property type="entry name" value="argD"/>
    <property type="match status" value="1"/>
</dbReference>
<reference evidence="8 9" key="1">
    <citation type="journal article" date="2016" name="Nat. Commun.">
        <title>Thousands of microbial genomes shed light on interconnected biogeochemical processes in an aquifer system.</title>
        <authorList>
            <person name="Anantharaman K."/>
            <person name="Brown C.T."/>
            <person name="Hug L.A."/>
            <person name="Sharon I."/>
            <person name="Castelle C.J."/>
            <person name="Probst A.J."/>
            <person name="Thomas B.C."/>
            <person name="Singh A."/>
            <person name="Wilkins M.J."/>
            <person name="Karaoz U."/>
            <person name="Brodie E.L."/>
            <person name="Williams K.H."/>
            <person name="Hubbard S.S."/>
            <person name="Banfield J.F."/>
        </authorList>
    </citation>
    <scope>NUCLEOTIDE SEQUENCE [LARGE SCALE GENOMIC DNA]</scope>
</reference>
<comment type="pathway">
    <text evidence="6">Amino-acid biosynthesis.</text>
</comment>
<organism evidence="8 9">
    <name type="scientific">Candidatus Roizmanbacteria bacterium RIFCSPHIGHO2_02_FULL_39_9</name>
    <dbReference type="NCBI Taxonomy" id="1802040"/>
    <lineage>
        <taxon>Bacteria</taxon>
        <taxon>Candidatus Roizmaniibacteriota</taxon>
    </lineage>
</organism>
<dbReference type="Gene3D" id="3.40.640.10">
    <property type="entry name" value="Type I PLP-dependent aspartate aminotransferase-like (Major domain)"/>
    <property type="match status" value="1"/>
</dbReference>
<sequence length="387" mass="42709">MTNYSLLHKQFLVNTYVNRGIALISGKGMYLYDENKNKYLDCMSNYGVNILGHSHTGITKTLKNQLETLSVLHSSFANDIRVRAAQQLVKEVGRGIASVYFSNSGAEAMEAALKFAAVATGKKRFISCKNSFHGKTLGALSATGEEKYRDPFKPLLWNFTHIDYNDVKALEKNITEDTAAFIVEPIQGEGGIYIPHENYFKEVSKICDEKRILLIIDEIQTGCGRTGRFLASQISDVNYDIVCLGKGLAGGIPVGATLVSEKIAAKITRGVNTSTFGGNPLACAGILETLKLLDEEMLAHVIEMGDYFLGQLIKIKSSLIRDVRGKGLMIGIEVKDKRNDILKALQQEYILTIPAGENVVRLLPPLIIEKKHVDEIVDKLNKVLKLV</sequence>
<dbReference type="Pfam" id="PF00202">
    <property type="entry name" value="Aminotran_3"/>
    <property type="match status" value="1"/>
</dbReference>
<gene>
    <name evidence="8" type="ORF">A3C28_04575</name>
</gene>
<dbReference type="PANTHER" id="PTHR11986">
    <property type="entry name" value="AMINOTRANSFERASE CLASS III"/>
    <property type="match status" value="1"/>
</dbReference>
<evidence type="ECO:0000256" key="3">
    <source>
        <dbReference type="ARBA" id="ARBA00022605"/>
    </source>
</evidence>
<evidence type="ECO:0000256" key="1">
    <source>
        <dbReference type="ARBA" id="ARBA00001933"/>
    </source>
</evidence>
<proteinExistence type="inferred from homology"/>
<dbReference type="GO" id="GO:0030170">
    <property type="term" value="F:pyridoxal phosphate binding"/>
    <property type="evidence" value="ECO:0007669"/>
    <property type="project" value="InterPro"/>
</dbReference>
<evidence type="ECO:0000313" key="9">
    <source>
        <dbReference type="Proteomes" id="UP000178597"/>
    </source>
</evidence>
<dbReference type="Proteomes" id="UP000178597">
    <property type="component" value="Unassembled WGS sequence"/>
</dbReference>
<dbReference type="EMBL" id="MFZP01000072">
    <property type="protein sequence ID" value="OGK25218.1"/>
    <property type="molecule type" value="Genomic_DNA"/>
</dbReference>
<comment type="similarity">
    <text evidence="7">Belongs to the class-III pyridoxal-phosphate-dependent aminotransferase family.</text>
</comment>
<comment type="cofactor">
    <cofactor evidence="1">
        <name>pyridoxal 5'-phosphate</name>
        <dbReference type="ChEBI" id="CHEBI:597326"/>
    </cofactor>
</comment>
<dbReference type="InterPro" id="IPR049704">
    <property type="entry name" value="Aminotrans_3_PPA_site"/>
</dbReference>
<dbReference type="InterPro" id="IPR004636">
    <property type="entry name" value="AcOrn/SuccOrn_fam"/>
</dbReference>
<dbReference type="GO" id="GO:0006526">
    <property type="term" value="P:L-arginine biosynthetic process"/>
    <property type="evidence" value="ECO:0007669"/>
    <property type="project" value="UniProtKB-ARBA"/>
</dbReference>
<dbReference type="InterPro" id="IPR015422">
    <property type="entry name" value="PyrdxlP-dep_Trfase_small"/>
</dbReference>
<dbReference type="InterPro" id="IPR015421">
    <property type="entry name" value="PyrdxlP-dep_Trfase_major"/>
</dbReference>
<protein>
    <recommendedName>
        <fullName evidence="10">Acetylornithine aminotransferase</fullName>
    </recommendedName>
</protein>
<dbReference type="FunFam" id="3.40.640.10:FF:000004">
    <property type="entry name" value="Acetylornithine aminotransferase"/>
    <property type="match status" value="1"/>
</dbReference>
<evidence type="ECO:0000313" key="8">
    <source>
        <dbReference type="EMBL" id="OGK25218.1"/>
    </source>
</evidence>
<dbReference type="InterPro" id="IPR015424">
    <property type="entry name" value="PyrdxlP-dep_Trfase"/>
</dbReference>
<dbReference type="STRING" id="1802040.A3C28_04575"/>
<evidence type="ECO:0000256" key="4">
    <source>
        <dbReference type="ARBA" id="ARBA00022679"/>
    </source>
</evidence>
<evidence type="ECO:0000256" key="2">
    <source>
        <dbReference type="ARBA" id="ARBA00022576"/>
    </source>
</evidence>
<dbReference type="GO" id="GO:0042802">
    <property type="term" value="F:identical protein binding"/>
    <property type="evidence" value="ECO:0007669"/>
    <property type="project" value="TreeGrafter"/>
</dbReference>
<evidence type="ECO:0000256" key="7">
    <source>
        <dbReference type="RuleBase" id="RU003560"/>
    </source>
</evidence>
<name>A0A1F7H2A1_9BACT</name>
<dbReference type="SUPFAM" id="SSF53383">
    <property type="entry name" value="PLP-dependent transferases"/>
    <property type="match status" value="1"/>
</dbReference>
<keyword evidence="4" id="KW-0808">Transferase</keyword>
<comment type="caution">
    <text evidence="8">The sequence shown here is derived from an EMBL/GenBank/DDBJ whole genome shotgun (WGS) entry which is preliminary data.</text>
</comment>
<dbReference type="InterPro" id="IPR050103">
    <property type="entry name" value="Class-III_PLP-dep_AT"/>
</dbReference>